<accession>A0A7K4EH77</accession>
<comment type="caution">
    <text evidence="1">The sequence shown here is derived from an EMBL/GenBank/DDBJ whole genome shotgun (WGS) entry which is preliminary data.</text>
</comment>
<dbReference type="RefSeq" id="WP_128637350.1">
    <property type="nucleotide sequence ID" value="NZ_AMWJ02000002.1"/>
</dbReference>
<evidence type="ECO:0000313" key="1">
    <source>
        <dbReference type="EMBL" id="NNJ17022.1"/>
    </source>
</evidence>
<dbReference type="Proteomes" id="UP000010448">
    <property type="component" value="Unassembled WGS sequence"/>
</dbReference>
<dbReference type="AlphaFoldDB" id="A0A7K4EH77"/>
<proteinExistence type="predicted"/>
<evidence type="ECO:0000313" key="2">
    <source>
        <dbReference type="Proteomes" id="UP000010448"/>
    </source>
</evidence>
<name>A0A7K4EH77_9PSED</name>
<dbReference type="EMBL" id="AMWJ02000002">
    <property type="protein sequence ID" value="NNJ17022.1"/>
    <property type="molecule type" value="Genomic_DNA"/>
</dbReference>
<reference evidence="1 2" key="1">
    <citation type="journal article" date="2013" name="Genome Announc.">
        <title>Genome Sequence of Naphthalene-Degrading Soil Bacterium Pseudomonas putida CSV86.</title>
        <authorList>
            <person name="Phale P.S."/>
            <person name="Paliwal V."/>
            <person name="Raju S.C."/>
            <person name="Modak A."/>
            <person name="Purohit H.J."/>
        </authorList>
    </citation>
    <scope>NUCLEOTIDE SEQUENCE [LARGE SCALE GENOMIC DNA]</scope>
    <source>
        <strain evidence="1 2">CSV86</strain>
    </source>
</reference>
<keyword evidence="2" id="KW-1185">Reference proteome</keyword>
<gene>
    <name evidence="1" type="ORF">CSV86_018410</name>
</gene>
<organism evidence="1 2">
    <name type="scientific">Pseudomonas bharatica CSV86</name>
    <dbReference type="NCBI Taxonomy" id="1005395"/>
    <lineage>
        <taxon>Bacteria</taxon>
        <taxon>Pseudomonadati</taxon>
        <taxon>Pseudomonadota</taxon>
        <taxon>Gammaproteobacteria</taxon>
        <taxon>Pseudomonadales</taxon>
        <taxon>Pseudomonadaceae</taxon>
        <taxon>Pseudomonas</taxon>
        <taxon>Pseudomonas bharatica</taxon>
    </lineage>
</organism>
<sequence>MALCQRLPQIQSAYCQHKRLLLPEYPIDHFNYERLEWLSRRSFDYVGEYEKQQPDVVRG</sequence>
<protein>
    <submittedName>
        <fullName evidence="1">Uncharacterized protein</fullName>
    </submittedName>
</protein>